<dbReference type="AlphaFoldDB" id="A0A2J6TUF3"/>
<feature type="compositionally biased region" description="Low complexity" evidence="1">
    <location>
        <begin position="296"/>
        <end position="340"/>
    </location>
</feature>
<dbReference type="OrthoDB" id="10418662at2759"/>
<evidence type="ECO:0000313" key="2">
    <source>
        <dbReference type="EMBL" id="PMD66649.1"/>
    </source>
</evidence>
<dbReference type="PRINTS" id="PR01217">
    <property type="entry name" value="PRICHEXTENSN"/>
</dbReference>
<dbReference type="GeneID" id="36590438"/>
<feature type="region of interest" description="Disordered" evidence="1">
    <location>
        <begin position="241"/>
        <end position="340"/>
    </location>
</feature>
<dbReference type="EMBL" id="KZ613743">
    <property type="protein sequence ID" value="PMD66649.1"/>
    <property type="molecule type" value="Genomic_DNA"/>
</dbReference>
<dbReference type="RefSeq" id="XP_024743553.1">
    <property type="nucleotide sequence ID" value="XM_024882361.1"/>
</dbReference>
<feature type="compositionally biased region" description="Low complexity" evidence="1">
    <location>
        <begin position="252"/>
        <end position="270"/>
    </location>
</feature>
<feature type="region of interest" description="Disordered" evidence="1">
    <location>
        <begin position="196"/>
        <end position="217"/>
    </location>
</feature>
<accession>A0A2J6TUF3</accession>
<evidence type="ECO:0000256" key="1">
    <source>
        <dbReference type="SAM" id="MobiDB-lite"/>
    </source>
</evidence>
<gene>
    <name evidence="2" type="ORF">K444DRAFT_624138</name>
</gene>
<evidence type="ECO:0000313" key="3">
    <source>
        <dbReference type="Proteomes" id="UP000235371"/>
    </source>
</evidence>
<feature type="compositionally biased region" description="Pro residues" evidence="1">
    <location>
        <begin position="102"/>
        <end position="111"/>
    </location>
</feature>
<name>A0A2J6TUF3_9HELO</name>
<reference evidence="2 3" key="1">
    <citation type="submission" date="2016-04" db="EMBL/GenBank/DDBJ databases">
        <title>A degradative enzymes factory behind the ericoid mycorrhizal symbiosis.</title>
        <authorList>
            <consortium name="DOE Joint Genome Institute"/>
            <person name="Martino E."/>
            <person name="Morin E."/>
            <person name="Grelet G."/>
            <person name="Kuo A."/>
            <person name="Kohler A."/>
            <person name="Daghino S."/>
            <person name="Barry K."/>
            <person name="Choi C."/>
            <person name="Cichocki N."/>
            <person name="Clum A."/>
            <person name="Copeland A."/>
            <person name="Hainaut M."/>
            <person name="Haridas S."/>
            <person name="Labutti K."/>
            <person name="Lindquist E."/>
            <person name="Lipzen A."/>
            <person name="Khouja H.-R."/>
            <person name="Murat C."/>
            <person name="Ohm R."/>
            <person name="Olson A."/>
            <person name="Spatafora J."/>
            <person name="Veneault-Fourrey C."/>
            <person name="Henrissat B."/>
            <person name="Grigoriev I."/>
            <person name="Martin F."/>
            <person name="Perotto S."/>
        </authorList>
    </citation>
    <scope>NUCLEOTIDE SEQUENCE [LARGE SCALE GENOMIC DNA]</scope>
    <source>
        <strain evidence="2 3">E</strain>
    </source>
</reference>
<dbReference type="InParanoid" id="A0A2J6TUF3"/>
<organism evidence="2 3">
    <name type="scientific">Hyaloscypha bicolor E</name>
    <dbReference type="NCBI Taxonomy" id="1095630"/>
    <lineage>
        <taxon>Eukaryota</taxon>
        <taxon>Fungi</taxon>
        <taxon>Dikarya</taxon>
        <taxon>Ascomycota</taxon>
        <taxon>Pezizomycotina</taxon>
        <taxon>Leotiomycetes</taxon>
        <taxon>Helotiales</taxon>
        <taxon>Hyaloscyphaceae</taxon>
        <taxon>Hyaloscypha</taxon>
        <taxon>Hyaloscypha bicolor</taxon>
    </lineage>
</organism>
<feature type="region of interest" description="Disordered" evidence="1">
    <location>
        <begin position="102"/>
        <end position="126"/>
    </location>
</feature>
<keyword evidence="3" id="KW-1185">Reference proteome</keyword>
<dbReference type="Proteomes" id="UP000235371">
    <property type="component" value="Unassembled WGS sequence"/>
</dbReference>
<proteinExistence type="predicted"/>
<sequence length="340" mass="35360">MCQETHYKYNCNDKHTKCIGVEKKCHLSWAPHGKVKMIRGYINGPCEDCSRIFLAHPARQTYTITPATPVVYTPALSPAPVIVNPAQTILIPAPQPAQIIPTPPPPPPVPTLPQQTPGPGSAGAPLDVPKGWITTGGWEWMKSKNCYEYVAHYKKDPAAPATNRIPANKQGFNTIHGADPGPLPPGWGAQTNPFPAKIGFNTAHGADPGPPPPGMGGAAPVPIPAAVSAMFSALSPAPVLTPVFASPPPPSQSQSQTQPQLQTRSQPQPQASDRPQVRFATPVVITAGANATSNNPPGAGTAAPHGPDSNSGNLTETSTETSGSDTETFTTGSSTSTATV</sequence>
<protein>
    <submittedName>
        <fullName evidence="2">Uncharacterized protein</fullName>
    </submittedName>
</protein>